<keyword evidence="7" id="KW-1185">Reference proteome</keyword>
<feature type="domain" description="Glycosyltransferase 2-like" evidence="5">
    <location>
        <begin position="20"/>
        <end position="196"/>
    </location>
</feature>
<comment type="similarity">
    <text evidence="1">Belongs to the glycosyltransferase 2 family.</text>
</comment>
<dbReference type="PANTHER" id="PTHR43179:SF12">
    <property type="entry name" value="GALACTOFURANOSYLTRANSFERASE GLFT2"/>
    <property type="match status" value="1"/>
</dbReference>
<dbReference type="InterPro" id="IPR029044">
    <property type="entry name" value="Nucleotide-diphossugar_trans"/>
</dbReference>
<evidence type="ECO:0000256" key="4">
    <source>
        <dbReference type="SAM" id="Phobius"/>
    </source>
</evidence>
<dbReference type="Gene3D" id="3.90.550.10">
    <property type="entry name" value="Spore Coat Polysaccharide Biosynthesis Protein SpsA, Chain A"/>
    <property type="match status" value="1"/>
</dbReference>
<reference evidence="6" key="1">
    <citation type="submission" date="2016-01" db="EMBL/GenBank/DDBJ databases">
        <authorList>
            <person name="Peeters C."/>
        </authorList>
    </citation>
    <scope>NUCLEOTIDE SEQUENCE [LARGE SCALE GENOMIC DNA]</scope>
    <source>
        <strain evidence="6">LMG 29318</strain>
    </source>
</reference>
<keyword evidence="4" id="KW-0812">Transmembrane</keyword>
<organism evidence="6 7">
    <name type="scientific">Caballeronia catudaia</name>
    <dbReference type="NCBI Taxonomy" id="1777136"/>
    <lineage>
        <taxon>Bacteria</taxon>
        <taxon>Pseudomonadati</taxon>
        <taxon>Pseudomonadota</taxon>
        <taxon>Betaproteobacteria</taxon>
        <taxon>Burkholderiales</taxon>
        <taxon>Burkholderiaceae</taxon>
        <taxon>Caballeronia</taxon>
    </lineage>
</organism>
<dbReference type="EMBL" id="FCOF02000002">
    <property type="protein sequence ID" value="SAK44038.1"/>
    <property type="molecule type" value="Genomic_DNA"/>
</dbReference>
<dbReference type="AlphaFoldDB" id="A0A157ZEX2"/>
<evidence type="ECO:0000256" key="2">
    <source>
        <dbReference type="ARBA" id="ARBA00022676"/>
    </source>
</evidence>
<evidence type="ECO:0000313" key="7">
    <source>
        <dbReference type="Proteomes" id="UP000054870"/>
    </source>
</evidence>
<dbReference type="Pfam" id="PF00535">
    <property type="entry name" value="Glycos_transf_2"/>
    <property type="match status" value="1"/>
</dbReference>
<feature type="transmembrane region" description="Helical" evidence="4">
    <location>
        <begin position="276"/>
        <end position="298"/>
    </location>
</feature>
<evidence type="ECO:0000313" key="6">
    <source>
        <dbReference type="EMBL" id="SAK44038.1"/>
    </source>
</evidence>
<evidence type="ECO:0000256" key="1">
    <source>
        <dbReference type="ARBA" id="ARBA00006739"/>
    </source>
</evidence>
<proteinExistence type="inferred from homology"/>
<dbReference type="NCBIfam" id="TIGR01556">
    <property type="entry name" value="rhamnosyltran"/>
    <property type="match status" value="1"/>
</dbReference>
<gene>
    <name evidence="6" type="ORF">AWB75_00644</name>
</gene>
<protein>
    <submittedName>
        <fullName evidence="6">Rhamnosyltransferase</fullName>
    </submittedName>
</protein>
<keyword evidence="2" id="KW-0328">Glycosyltransferase</keyword>
<sequence length="331" mass="36803">MSDTDAVLQRGRSGNRPRVSAVIVTFNPDLTNVVTILESVRPQVEGIAIVDNASAAGTAEALRQIAAERDCKFIGLTTNVGIGAAQNRGVSELICGLSAATDSEHFILFLDHDSVPQGDMVRELLATDARMREKGVRVGAVGPLTLDKRTHTDGRFMQEGRWWIHRRTCRADCREMKVDFLISSGTLIRVDVLKDVGGMNEGLFIDHVDTEWCLRAVHCGYALFGACRARLLHTLGDAVVRVWMGRWREVFVHSPVRDYYICRNTVAIVRNIPMSLAWRTFLIVRLILTIVFFGAVAAPRIRRLRLMGTGLWDGIVGRSGAVRNPAVRKRQ</sequence>
<keyword evidence="4" id="KW-0472">Membrane</keyword>
<comment type="caution">
    <text evidence="6">The sequence shown here is derived from an EMBL/GenBank/DDBJ whole genome shotgun (WGS) entry which is preliminary data.</text>
</comment>
<evidence type="ECO:0000256" key="3">
    <source>
        <dbReference type="ARBA" id="ARBA00022679"/>
    </source>
</evidence>
<keyword evidence="4" id="KW-1133">Transmembrane helix</keyword>
<dbReference type="PANTHER" id="PTHR43179">
    <property type="entry name" value="RHAMNOSYLTRANSFERASE WBBL"/>
    <property type="match status" value="1"/>
</dbReference>
<dbReference type="Proteomes" id="UP000054870">
    <property type="component" value="Unassembled WGS sequence"/>
</dbReference>
<dbReference type="InterPro" id="IPR006446">
    <property type="entry name" value="RhaTrfase"/>
</dbReference>
<dbReference type="CDD" id="cd02526">
    <property type="entry name" value="GT2_RfbF_like"/>
    <property type="match status" value="1"/>
</dbReference>
<name>A0A157ZEX2_9BURK</name>
<keyword evidence="3" id="KW-0808">Transferase</keyword>
<dbReference type="InterPro" id="IPR001173">
    <property type="entry name" value="Glyco_trans_2-like"/>
</dbReference>
<dbReference type="GO" id="GO:0016757">
    <property type="term" value="F:glycosyltransferase activity"/>
    <property type="evidence" value="ECO:0007669"/>
    <property type="project" value="UniProtKB-KW"/>
</dbReference>
<dbReference type="SUPFAM" id="SSF53448">
    <property type="entry name" value="Nucleotide-diphospho-sugar transferases"/>
    <property type="match status" value="1"/>
</dbReference>
<evidence type="ECO:0000259" key="5">
    <source>
        <dbReference type="Pfam" id="PF00535"/>
    </source>
</evidence>
<dbReference type="RefSeq" id="WP_087086454.1">
    <property type="nucleotide sequence ID" value="NZ_FCOF02000002.1"/>
</dbReference>
<accession>A0A157ZEX2</accession>